<gene>
    <name evidence="2" type="ORF">PECUL_23A042042</name>
</gene>
<evidence type="ECO:0000313" key="3">
    <source>
        <dbReference type="Proteomes" id="UP001295444"/>
    </source>
</evidence>
<accession>A0AAD1SZX6</accession>
<name>A0AAD1SZX6_PELCU</name>
<dbReference type="EMBL" id="OW240920">
    <property type="protein sequence ID" value="CAH2315275.1"/>
    <property type="molecule type" value="Genomic_DNA"/>
</dbReference>
<organism evidence="2 3">
    <name type="scientific">Pelobates cultripes</name>
    <name type="common">Western spadefoot toad</name>
    <dbReference type="NCBI Taxonomy" id="61616"/>
    <lineage>
        <taxon>Eukaryota</taxon>
        <taxon>Metazoa</taxon>
        <taxon>Chordata</taxon>
        <taxon>Craniata</taxon>
        <taxon>Vertebrata</taxon>
        <taxon>Euteleostomi</taxon>
        <taxon>Amphibia</taxon>
        <taxon>Batrachia</taxon>
        <taxon>Anura</taxon>
        <taxon>Pelobatoidea</taxon>
        <taxon>Pelobatidae</taxon>
        <taxon>Pelobates</taxon>
    </lineage>
</organism>
<feature type="region of interest" description="Disordered" evidence="1">
    <location>
        <begin position="61"/>
        <end position="100"/>
    </location>
</feature>
<evidence type="ECO:0000256" key="1">
    <source>
        <dbReference type="SAM" id="MobiDB-lite"/>
    </source>
</evidence>
<dbReference type="AlphaFoldDB" id="A0AAD1SZX6"/>
<keyword evidence="3" id="KW-1185">Reference proteome</keyword>
<protein>
    <submittedName>
        <fullName evidence="2">Uncharacterized protein</fullName>
    </submittedName>
</protein>
<evidence type="ECO:0000313" key="2">
    <source>
        <dbReference type="EMBL" id="CAH2315275.1"/>
    </source>
</evidence>
<feature type="compositionally biased region" description="Polar residues" evidence="1">
    <location>
        <begin position="66"/>
        <end position="75"/>
    </location>
</feature>
<proteinExistence type="predicted"/>
<dbReference type="Proteomes" id="UP001295444">
    <property type="component" value="Chromosome 09"/>
</dbReference>
<sequence length="127" mass="14390">MSERNPQAARSVQSPLTFMRTAPLFARTPLTRYRRKNFMHMNTTFVLVNATHVYCRHNSIRKDASSRTQQEQKSVCENAAASKCDHTEGRTSGKSKGVRVPTKSLLKVQEGETRVIPQLTRPPTFSI</sequence>
<reference evidence="2" key="1">
    <citation type="submission" date="2022-03" db="EMBL/GenBank/DDBJ databases">
        <authorList>
            <person name="Alioto T."/>
            <person name="Alioto T."/>
            <person name="Gomez Garrido J."/>
        </authorList>
    </citation>
    <scope>NUCLEOTIDE SEQUENCE</scope>
</reference>